<keyword evidence="4" id="KW-1185">Reference proteome</keyword>
<dbReference type="AlphaFoldDB" id="A0A6L5YK39"/>
<dbReference type="EMBL" id="VUMU01000013">
    <property type="protein sequence ID" value="MST58635.1"/>
    <property type="molecule type" value="Genomic_DNA"/>
</dbReference>
<organism evidence="3 4">
    <name type="scientific">Waltera intestinalis</name>
    <dbReference type="NCBI Taxonomy" id="2606635"/>
    <lineage>
        <taxon>Bacteria</taxon>
        <taxon>Bacillati</taxon>
        <taxon>Bacillota</taxon>
        <taxon>Clostridia</taxon>
        <taxon>Lachnospirales</taxon>
        <taxon>Lachnospiraceae</taxon>
        <taxon>Waltera</taxon>
    </lineage>
</organism>
<evidence type="ECO:0000256" key="2">
    <source>
        <dbReference type="ARBA" id="ARBA00022649"/>
    </source>
</evidence>
<dbReference type="PANTHER" id="PTHR38781:SF1">
    <property type="entry name" value="ANTITOXIN DINJ-RELATED"/>
    <property type="match status" value="1"/>
</dbReference>
<dbReference type="InterPro" id="IPR007337">
    <property type="entry name" value="RelB/DinJ"/>
</dbReference>
<comment type="caution">
    <text evidence="3">The sequence shown here is derived from an EMBL/GenBank/DDBJ whole genome shotgun (WGS) entry which is preliminary data.</text>
</comment>
<accession>A0A6L5YK39</accession>
<evidence type="ECO:0000313" key="4">
    <source>
        <dbReference type="Proteomes" id="UP000476055"/>
    </source>
</evidence>
<evidence type="ECO:0000313" key="3">
    <source>
        <dbReference type="EMBL" id="MST58635.1"/>
    </source>
</evidence>
<dbReference type="InterPro" id="IPR013321">
    <property type="entry name" value="Arc_rbn_hlx_hlx"/>
</dbReference>
<keyword evidence="2" id="KW-1277">Toxin-antitoxin system</keyword>
<dbReference type="Gene3D" id="1.10.1220.10">
    <property type="entry name" value="Met repressor-like"/>
    <property type="match status" value="1"/>
</dbReference>
<evidence type="ECO:0000256" key="1">
    <source>
        <dbReference type="ARBA" id="ARBA00010562"/>
    </source>
</evidence>
<dbReference type="GO" id="GO:0006355">
    <property type="term" value="P:regulation of DNA-templated transcription"/>
    <property type="evidence" value="ECO:0007669"/>
    <property type="project" value="InterPro"/>
</dbReference>
<reference evidence="3 4" key="1">
    <citation type="submission" date="2019-08" db="EMBL/GenBank/DDBJ databases">
        <title>In-depth cultivation of the pig gut microbiome towards novel bacterial diversity and tailored functional studies.</title>
        <authorList>
            <person name="Wylensek D."/>
            <person name="Hitch T.C.A."/>
            <person name="Clavel T."/>
        </authorList>
    </citation>
    <scope>NUCLEOTIDE SEQUENCE [LARGE SCALE GENOMIC DNA]</scope>
    <source>
        <strain evidence="3 4">WCA3-601-WT-6H</strain>
    </source>
</reference>
<dbReference type="PANTHER" id="PTHR38781">
    <property type="entry name" value="ANTITOXIN DINJ-RELATED"/>
    <property type="match status" value="1"/>
</dbReference>
<dbReference type="GO" id="GO:0006351">
    <property type="term" value="P:DNA-templated transcription"/>
    <property type="evidence" value="ECO:0007669"/>
    <property type="project" value="TreeGrafter"/>
</dbReference>
<dbReference type="Pfam" id="PF04221">
    <property type="entry name" value="RelB"/>
    <property type="match status" value="1"/>
</dbReference>
<comment type="similarity">
    <text evidence="1">Belongs to the RelB/DinJ antitoxin family.</text>
</comment>
<sequence length="94" mass="10626">MATVPTQVRIDENLKKQATELFSQLGMDMSSAMNIFLRQCVMRGGLPFDVVVPQYKPEVIEAMEEAKRISKDPKTKRYSSFSDAMEDLDGCSMN</sequence>
<proteinExistence type="inferred from homology"/>
<protein>
    <submittedName>
        <fullName evidence="3">Type II toxin-antitoxin system RelB/DinJ family antitoxin</fullName>
    </submittedName>
</protein>
<name>A0A6L5YK39_9FIRM</name>
<dbReference type="RefSeq" id="WP_154431021.1">
    <property type="nucleotide sequence ID" value="NZ_VUMU01000013.1"/>
</dbReference>
<gene>
    <name evidence="3" type="ORF">FYJ59_10370</name>
</gene>
<dbReference type="NCBIfam" id="TIGR02384">
    <property type="entry name" value="RelB_DinJ"/>
    <property type="match status" value="1"/>
</dbReference>
<dbReference type="Proteomes" id="UP000476055">
    <property type="component" value="Unassembled WGS sequence"/>
</dbReference>